<keyword evidence="3" id="KW-0479">Metal-binding</keyword>
<dbReference type="AlphaFoldDB" id="A0AA41YH87"/>
<dbReference type="GO" id="GO:0046872">
    <property type="term" value="F:metal ion binding"/>
    <property type="evidence" value="ECO:0007669"/>
    <property type="project" value="UniProtKB-KW"/>
</dbReference>
<feature type="region of interest" description="Disordered" evidence="5">
    <location>
        <begin position="1"/>
        <end position="33"/>
    </location>
</feature>
<dbReference type="Proteomes" id="UP001165679">
    <property type="component" value="Unassembled WGS sequence"/>
</dbReference>
<keyword evidence="7" id="KW-1185">Reference proteome</keyword>
<feature type="compositionally biased region" description="Basic and acidic residues" evidence="5">
    <location>
        <begin position="1"/>
        <end position="12"/>
    </location>
</feature>
<dbReference type="InterPro" id="IPR001486">
    <property type="entry name" value="Hemoglobin_trunc"/>
</dbReference>
<dbReference type="InterPro" id="IPR009050">
    <property type="entry name" value="Globin-like_sf"/>
</dbReference>
<dbReference type="SUPFAM" id="SSF46458">
    <property type="entry name" value="Globin-like"/>
    <property type="match status" value="1"/>
</dbReference>
<protein>
    <submittedName>
        <fullName evidence="6">Group III truncated hemoglobin</fullName>
    </submittedName>
</protein>
<evidence type="ECO:0000256" key="4">
    <source>
        <dbReference type="ARBA" id="ARBA00023004"/>
    </source>
</evidence>
<dbReference type="GO" id="GO:0019825">
    <property type="term" value="F:oxygen binding"/>
    <property type="evidence" value="ECO:0007669"/>
    <property type="project" value="InterPro"/>
</dbReference>
<dbReference type="Pfam" id="PF01152">
    <property type="entry name" value="Bac_globin"/>
    <property type="match status" value="1"/>
</dbReference>
<feature type="compositionally biased region" description="Basic and acidic residues" evidence="5">
    <location>
        <begin position="161"/>
        <end position="172"/>
    </location>
</feature>
<comment type="caution">
    <text evidence="6">The sequence shown here is derived from an EMBL/GenBank/DDBJ whole genome shotgun (WGS) entry which is preliminary data.</text>
</comment>
<dbReference type="Gene3D" id="1.10.490.10">
    <property type="entry name" value="Globins"/>
    <property type="match status" value="1"/>
</dbReference>
<evidence type="ECO:0000256" key="1">
    <source>
        <dbReference type="ARBA" id="ARBA00022448"/>
    </source>
</evidence>
<feature type="region of interest" description="Disordered" evidence="5">
    <location>
        <begin position="161"/>
        <end position="180"/>
    </location>
</feature>
<evidence type="ECO:0000313" key="6">
    <source>
        <dbReference type="EMBL" id="MCW3473189.1"/>
    </source>
</evidence>
<dbReference type="GO" id="GO:0020037">
    <property type="term" value="F:heme binding"/>
    <property type="evidence" value="ECO:0007669"/>
    <property type="project" value="InterPro"/>
</dbReference>
<name>A0AA41YH87_9PROT</name>
<keyword evidence="1" id="KW-0813">Transport</keyword>
<evidence type="ECO:0000313" key="7">
    <source>
        <dbReference type="Proteomes" id="UP001165679"/>
    </source>
</evidence>
<gene>
    <name evidence="6" type="ORF">OL599_01230</name>
</gene>
<dbReference type="RefSeq" id="WP_264711767.1">
    <property type="nucleotide sequence ID" value="NZ_JAPDNT010000001.1"/>
</dbReference>
<reference evidence="6" key="2">
    <citation type="submission" date="2022-10" db="EMBL/GenBank/DDBJ databases">
        <authorList>
            <person name="Trinh H.N."/>
        </authorList>
    </citation>
    <scope>NUCLEOTIDE SEQUENCE</scope>
    <source>
        <strain evidence="6">RN2-1</strain>
    </source>
</reference>
<keyword evidence="2" id="KW-0349">Heme</keyword>
<keyword evidence="4" id="KW-0408">Iron</keyword>
<dbReference type="InterPro" id="IPR012292">
    <property type="entry name" value="Globin/Proto"/>
</dbReference>
<sequence>MPDHKMMERMAEKNMAADGPESAAPREGGPERRARITQGIMQRTGIDETMIAELVSIFYARVQLDPLLAPIFAEKVEDWDQHIEKLKAFWSSVALMSGRYHGQPMQAHLPLRIDASHFERWLDLFETTAEEVCPPAAAAHFMDRARRIADSLELGIASQRGEMRHQRRERSAGEVNVAAE</sequence>
<evidence type="ECO:0000256" key="2">
    <source>
        <dbReference type="ARBA" id="ARBA00022617"/>
    </source>
</evidence>
<dbReference type="CDD" id="cd08916">
    <property type="entry name" value="TrHb3_P"/>
    <property type="match status" value="1"/>
</dbReference>
<organism evidence="6 7">
    <name type="scientific">Limobrevibacterium gyesilva</name>
    <dbReference type="NCBI Taxonomy" id="2991712"/>
    <lineage>
        <taxon>Bacteria</taxon>
        <taxon>Pseudomonadati</taxon>
        <taxon>Pseudomonadota</taxon>
        <taxon>Alphaproteobacteria</taxon>
        <taxon>Acetobacterales</taxon>
        <taxon>Acetobacteraceae</taxon>
        <taxon>Limobrevibacterium</taxon>
    </lineage>
</organism>
<evidence type="ECO:0000256" key="3">
    <source>
        <dbReference type="ARBA" id="ARBA00022723"/>
    </source>
</evidence>
<dbReference type="EMBL" id="JAPDNT010000001">
    <property type="protein sequence ID" value="MCW3473189.1"/>
    <property type="molecule type" value="Genomic_DNA"/>
</dbReference>
<evidence type="ECO:0000256" key="5">
    <source>
        <dbReference type="SAM" id="MobiDB-lite"/>
    </source>
</evidence>
<proteinExistence type="predicted"/>
<accession>A0AA41YH87</accession>
<reference evidence="6" key="1">
    <citation type="submission" date="2022-09" db="EMBL/GenBank/DDBJ databases">
        <title>Rhodovastum sp. nov. RN2-1 isolated from soil in Seongnam, South Korea.</title>
        <authorList>
            <person name="Le N.T."/>
        </authorList>
    </citation>
    <scope>NUCLEOTIDE SEQUENCE</scope>
    <source>
        <strain evidence="6">RN2-1</strain>
    </source>
</reference>